<dbReference type="InterPro" id="IPR020556">
    <property type="entry name" value="Amidase_CS"/>
</dbReference>
<evidence type="ECO:0000256" key="1">
    <source>
        <dbReference type="ARBA" id="ARBA00009199"/>
    </source>
</evidence>
<dbReference type="Gene3D" id="3.90.1300.10">
    <property type="entry name" value="Amidase signature (AS) domain"/>
    <property type="match status" value="1"/>
</dbReference>
<reference evidence="4" key="1">
    <citation type="journal article" date="2019" name="Int. J. Syst. Evol. Microbiol.">
        <title>The Global Catalogue of Microorganisms (GCM) 10K type strain sequencing project: providing services to taxonomists for standard genome sequencing and annotation.</title>
        <authorList>
            <consortium name="The Broad Institute Genomics Platform"/>
            <consortium name="The Broad Institute Genome Sequencing Center for Infectious Disease"/>
            <person name="Wu L."/>
            <person name="Ma J."/>
        </authorList>
    </citation>
    <scope>NUCLEOTIDE SEQUENCE [LARGE SCALE GENOMIC DNA]</scope>
    <source>
        <strain evidence="4">R28</strain>
    </source>
</reference>
<evidence type="ECO:0000259" key="2">
    <source>
        <dbReference type="Pfam" id="PF01425"/>
    </source>
</evidence>
<sequence>MELDTYLSLDATDMAQLVKNREIKSKELLQLSIDQLEKVNPSLNAVVRHRKEKVLQETESPLNYDAPFMGVPILLKNISQALRNEPLTSGSRLLTSNTAKQDSNFVQRIRQAGFHFIGHTNTPEFGLKNISEPELYGPTRNPWNMEYSPGGSSGGAAAAIASGIVPIAGASDGGGSIRIPASFTGLFGLKPTRGRTPVGPGVGRQWQGASIDFVLSRSVRDSAALLDMLQVIQPEAAFQTPLFMDGYKHTLDQPFVRTLKIGFTTESPVGTPVSEEAIKAVEKTVKWLEKQGHHVEEVDNGVDGVQLMRDYYLMNSGEIASLVNQLERGLGRAITSDDVEIETWLLNIAGQSVTAAEYSASLTSWDIAAAKMAKLHQTYDFYVTPATAYTAPKIGELTHTPTDQQILREKISRVGKQEQQELIYEMFLPSLTYTPYTQLANLTGQPAMSLPVHQSIGGLPLGVQVMSAKGEEHRLLQLAYQIEQSDLWVGMNGNPFFERTVETSKTK</sequence>
<comment type="caution">
    <text evidence="3">The sequence shown here is derived from an EMBL/GenBank/DDBJ whole genome shotgun (WGS) entry which is preliminary data.</text>
</comment>
<gene>
    <name evidence="3" type="ORF">ACFSJF_20690</name>
</gene>
<dbReference type="EC" id="3.5.1.4" evidence="3"/>
<organism evidence="3 4">
    <name type="scientific">Ornithinibacillus salinisoli</name>
    <dbReference type="NCBI Taxonomy" id="1848459"/>
    <lineage>
        <taxon>Bacteria</taxon>
        <taxon>Bacillati</taxon>
        <taxon>Bacillota</taxon>
        <taxon>Bacilli</taxon>
        <taxon>Bacillales</taxon>
        <taxon>Bacillaceae</taxon>
        <taxon>Ornithinibacillus</taxon>
    </lineage>
</organism>
<dbReference type="EMBL" id="JBHUHQ010000041">
    <property type="protein sequence ID" value="MFD2046688.1"/>
    <property type="molecule type" value="Genomic_DNA"/>
</dbReference>
<evidence type="ECO:0000313" key="4">
    <source>
        <dbReference type="Proteomes" id="UP001597383"/>
    </source>
</evidence>
<dbReference type="SUPFAM" id="SSF75304">
    <property type="entry name" value="Amidase signature (AS) enzymes"/>
    <property type="match status" value="1"/>
</dbReference>
<proteinExistence type="inferred from homology"/>
<dbReference type="Pfam" id="PF01425">
    <property type="entry name" value="Amidase"/>
    <property type="match status" value="1"/>
</dbReference>
<dbReference type="InterPro" id="IPR023631">
    <property type="entry name" value="Amidase_dom"/>
</dbReference>
<protein>
    <submittedName>
        <fullName evidence="3">Amidase</fullName>
        <ecNumber evidence="3">3.5.1.4</ecNumber>
    </submittedName>
</protein>
<dbReference type="InterPro" id="IPR036928">
    <property type="entry name" value="AS_sf"/>
</dbReference>
<evidence type="ECO:0000313" key="3">
    <source>
        <dbReference type="EMBL" id="MFD2046688.1"/>
    </source>
</evidence>
<dbReference type="PANTHER" id="PTHR11895:SF7">
    <property type="entry name" value="GLUTAMYL-TRNA(GLN) AMIDOTRANSFERASE SUBUNIT A, MITOCHONDRIAL"/>
    <property type="match status" value="1"/>
</dbReference>
<comment type="similarity">
    <text evidence="1">Belongs to the amidase family.</text>
</comment>
<keyword evidence="3" id="KW-0378">Hydrolase</keyword>
<dbReference type="InterPro" id="IPR000120">
    <property type="entry name" value="Amidase"/>
</dbReference>
<dbReference type="GO" id="GO:0004040">
    <property type="term" value="F:amidase activity"/>
    <property type="evidence" value="ECO:0007669"/>
    <property type="project" value="UniProtKB-EC"/>
</dbReference>
<dbReference type="Proteomes" id="UP001597383">
    <property type="component" value="Unassembled WGS sequence"/>
</dbReference>
<accession>A0ABW4W5I7</accession>
<dbReference type="PANTHER" id="PTHR11895">
    <property type="entry name" value="TRANSAMIDASE"/>
    <property type="match status" value="1"/>
</dbReference>
<feature type="domain" description="Amidase" evidence="2">
    <location>
        <begin position="27"/>
        <end position="476"/>
    </location>
</feature>
<keyword evidence="4" id="KW-1185">Reference proteome</keyword>
<dbReference type="RefSeq" id="WP_377558743.1">
    <property type="nucleotide sequence ID" value="NZ_JBHUHQ010000041.1"/>
</dbReference>
<name>A0ABW4W5I7_9BACI</name>
<dbReference type="NCBIfam" id="NF005099">
    <property type="entry name" value="PRK06529.1"/>
    <property type="match status" value="1"/>
</dbReference>
<dbReference type="PROSITE" id="PS00571">
    <property type="entry name" value="AMIDASES"/>
    <property type="match status" value="1"/>
</dbReference>